<organism evidence="11 12">
    <name type="scientific">Morchella conica CCBAS932</name>
    <dbReference type="NCBI Taxonomy" id="1392247"/>
    <lineage>
        <taxon>Eukaryota</taxon>
        <taxon>Fungi</taxon>
        <taxon>Dikarya</taxon>
        <taxon>Ascomycota</taxon>
        <taxon>Pezizomycotina</taxon>
        <taxon>Pezizomycetes</taxon>
        <taxon>Pezizales</taxon>
        <taxon>Morchellaceae</taxon>
        <taxon>Morchella</taxon>
    </lineage>
</organism>
<feature type="compositionally biased region" description="Polar residues" evidence="8">
    <location>
        <begin position="97"/>
        <end position="118"/>
    </location>
</feature>
<evidence type="ECO:0000256" key="5">
    <source>
        <dbReference type="ARBA" id="ARBA00022771"/>
    </source>
</evidence>
<comment type="subcellular location">
    <subcellularLocation>
        <location evidence="1">Nucleus</location>
    </subcellularLocation>
</comment>
<comment type="similarity">
    <text evidence="2">Belongs to the MCM10 family.</text>
</comment>
<dbReference type="InterPro" id="IPR055065">
    <property type="entry name" value="OB_MCM10"/>
</dbReference>
<dbReference type="InParanoid" id="A0A3N4KQ69"/>
<dbReference type="Proteomes" id="UP000277580">
    <property type="component" value="Unassembled WGS sequence"/>
</dbReference>
<dbReference type="InterPro" id="IPR012340">
    <property type="entry name" value="NA-bd_OB-fold"/>
</dbReference>
<dbReference type="InterPro" id="IPR015408">
    <property type="entry name" value="Znf_Mcm10/DnaG"/>
</dbReference>
<evidence type="ECO:0000256" key="1">
    <source>
        <dbReference type="ARBA" id="ARBA00004123"/>
    </source>
</evidence>
<evidence type="ECO:0000256" key="6">
    <source>
        <dbReference type="ARBA" id="ARBA00022833"/>
    </source>
</evidence>
<dbReference type="GO" id="GO:0008270">
    <property type="term" value="F:zinc ion binding"/>
    <property type="evidence" value="ECO:0007669"/>
    <property type="project" value="UniProtKB-KW"/>
</dbReference>
<dbReference type="GO" id="GO:0003688">
    <property type="term" value="F:DNA replication origin binding"/>
    <property type="evidence" value="ECO:0007669"/>
    <property type="project" value="TreeGrafter"/>
</dbReference>
<sequence length="662" mass="72532">MSSNKDIVWPPQTTEDVLMLTPRKHRPEAPFSPSPLRKNSLPSPFDGANSDASDDDEDEDEEMLKLKLAALEAKLKLKQLQKRRKAAEGGATDSARKPSTSSTRNRSGSLVQVPQSPVKNVAARNTDPPMPKSPSRVLLGIDKGLRGADVSLRRPPPYRAVNTRATSPSEQPRKTYSERIAEERAKEKAKAERQKVVEKSRSMGFNFDPIATTFTAGGRGGGGTDPFVEASRAPTVALESTEPTETGGFDSFSGLHLSSRLIPHLTLTRHLSPTTIYLLPNLLKEVKGPDFEPPDIEGDWVVLATICSKSEPRDVGQNTNSKKGTGKYMVLTLTDLKWEIECFLFGSGFDKFWKLPVGAVVAIMNPGIMKPRIADTGRFSLTLNDSSDTLLEIGRARDLGFCKAMKRDGKTCGSWVDKRHTHYCAFHIEAGVKKARVGRAEVNSMGKLFSPPRKGSVRPRRFIGGRGGGGGGGGRDNGLLHEGALTDLPQRAGGAGGKVFVAPRRSATRLLDDEYDGMHRGSREERLQKRLAEAEKERQMTRRIIESQGRDGGVGVDYLKLSVDRFDLNSRPSTANSVNSSQNNTSVDSLTSLLLRSKGVTAQSVSLSPIKRKRPESQMSRDMSPEKGATKRTRFALPGLESTFRDDPFVRDVDEDDDLIII</sequence>
<keyword evidence="5" id="KW-0863">Zinc-finger</keyword>
<evidence type="ECO:0000256" key="8">
    <source>
        <dbReference type="SAM" id="MobiDB-lite"/>
    </source>
</evidence>
<evidence type="ECO:0000256" key="4">
    <source>
        <dbReference type="ARBA" id="ARBA00022723"/>
    </source>
</evidence>
<feature type="region of interest" description="Disordered" evidence="8">
    <location>
        <begin position="604"/>
        <end position="629"/>
    </location>
</feature>
<evidence type="ECO:0000313" key="12">
    <source>
        <dbReference type="Proteomes" id="UP000277580"/>
    </source>
</evidence>
<feature type="domain" description="Zinc finger Mcm10/DnaG-type" evidence="9">
    <location>
        <begin position="394"/>
        <end position="438"/>
    </location>
</feature>
<gene>
    <name evidence="11" type="ORF">P167DRAFT_524147</name>
</gene>
<feature type="region of interest" description="Disordered" evidence="8">
    <location>
        <begin position="1"/>
        <end position="63"/>
    </location>
</feature>
<protein>
    <submittedName>
        <fullName evidence="11">Uncharacterized protein</fullName>
    </submittedName>
</protein>
<dbReference type="GO" id="GO:0043596">
    <property type="term" value="C:nuclear replication fork"/>
    <property type="evidence" value="ECO:0007669"/>
    <property type="project" value="TreeGrafter"/>
</dbReference>
<dbReference type="InterPro" id="IPR040184">
    <property type="entry name" value="Mcm10"/>
</dbReference>
<dbReference type="FunFam" id="2.40.50.140:FF:000174">
    <property type="entry name" value="DNA replication licensing factor mcm10"/>
    <property type="match status" value="1"/>
</dbReference>
<accession>A0A3N4KQ69</accession>
<dbReference type="GO" id="GO:0003697">
    <property type="term" value="F:single-stranded DNA binding"/>
    <property type="evidence" value="ECO:0007669"/>
    <property type="project" value="InterPro"/>
</dbReference>
<keyword evidence="12" id="KW-1185">Reference proteome</keyword>
<dbReference type="EMBL" id="ML119134">
    <property type="protein sequence ID" value="RPB11618.1"/>
    <property type="molecule type" value="Genomic_DNA"/>
</dbReference>
<keyword evidence="4" id="KW-0479">Metal-binding</keyword>
<keyword evidence="3" id="KW-0235">DNA replication</keyword>
<evidence type="ECO:0000259" key="10">
    <source>
        <dbReference type="Pfam" id="PF22379"/>
    </source>
</evidence>
<dbReference type="PANTHER" id="PTHR13454:SF11">
    <property type="entry name" value="PROTEIN MCM10 HOMOLOG"/>
    <property type="match status" value="1"/>
</dbReference>
<evidence type="ECO:0000313" key="11">
    <source>
        <dbReference type="EMBL" id="RPB11618.1"/>
    </source>
</evidence>
<keyword evidence="6" id="KW-0862">Zinc</keyword>
<dbReference type="Gene3D" id="2.40.50.140">
    <property type="entry name" value="Nucleic acid-binding proteins"/>
    <property type="match status" value="1"/>
</dbReference>
<reference evidence="11 12" key="1">
    <citation type="journal article" date="2018" name="Nat. Ecol. Evol.">
        <title>Pezizomycetes genomes reveal the molecular basis of ectomycorrhizal truffle lifestyle.</title>
        <authorList>
            <person name="Murat C."/>
            <person name="Payen T."/>
            <person name="Noel B."/>
            <person name="Kuo A."/>
            <person name="Morin E."/>
            <person name="Chen J."/>
            <person name="Kohler A."/>
            <person name="Krizsan K."/>
            <person name="Balestrini R."/>
            <person name="Da Silva C."/>
            <person name="Montanini B."/>
            <person name="Hainaut M."/>
            <person name="Levati E."/>
            <person name="Barry K.W."/>
            <person name="Belfiori B."/>
            <person name="Cichocki N."/>
            <person name="Clum A."/>
            <person name="Dockter R.B."/>
            <person name="Fauchery L."/>
            <person name="Guy J."/>
            <person name="Iotti M."/>
            <person name="Le Tacon F."/>
            <person name="Lindquist E.A."/>
            <person name="Lipzen A."/>
            <person name="Malagnac F."/>
            <person name="Mello A."/>
            <person name="Molinier V."/>
            <person name="Miyauchi S."/>
            <person name="Poulain J."/>
            <person name="Riccioni C."/>
            <person name="Rubini A."/>
            <person name="Sitrit Y."/>
            <person name="Splivallo R."/>
            <person name="Traeger S."/>
            <person name="Wang M."/>
            <person name="Zifcakova L."/>
            <person name="Wipf D."/>
            <person name="Zambonelli A."/>
            <person name="Paolocci F."/>
            <person name="Nowrousian M."/>
            <person name="Ottonello S."/>
            <person name="Baldrian P."/>
            <person name="Spatafora J.W."/>
            <person name="Henrissat B."/>
            <person name="Nagy L.G."/>
            <person name="Aury J.M."/>
            <person name="Wincker P."/>
            <person name="Grigoriev I.V."/>
            <person name="Bonfante P."/>
            <person name="Martin F.M."/>
        </authorList>
    </citation>
    <scope>NUCLEOTIDE SEQUENCE [LARGE SCALE GENOMIC DNA]</scope>
    <source>
        <strain evidence="11 12">CCBAS932</strain>
    </source>
</reference>
<feature type="compositionally biased region" description="Polar residues" evidence="8">
    <location>
        <begin position="1"/>
        <end position="15"/>
    </location>
</feature>
<dbReference type="PANTHER" id="PTHR13454">
    <property type="entry name" value="PROTEIN MCM10 HOMOLOG"/>
    <property type="match status" value="1"/>
</dbReference>
<evidence type="ECO:0000256" key="3">
    <source>
        <dbReference type="ARBA" id="ARBA00022705"/>
    </source>
</evidence>
<evidence type="ECO:0000256" key="7">
    <source>
        <dbReference type="ARBA" id="ARBA00023242"/>
    </source>
</evidence>
<dbReference type="STRING" id="1392247.A0A3N4KQ69"/>
<dbReference type="Pfam" id="PF22379">
    <property type="entry name" value="OB_MCM10"/>
    <property type="match status" value="1"/>
</dbReference>
<dbReference type="AlphaFoldDB" id="A0A3N4KQ69"/>
<dbReference type="Pfam" id="PF09329">
    <property type="entry name" value="zf-primase"/>
    <property type="match status" value="1"/>
</dbReference>
<proteinExistence type="inferred from homology"/>
<feature type="region of interest" description="Disordered" evidence="8">
    <location>
        <begin position="80"/>
        <end position="176"/>
    </location>
</feature>
<feature type="compositionally biased region" description="Acidic residues" evidence="8">
    <location>
        <begin position="52"/>
        <end position="62"/>
    </location>
</feature>
<name>A0A3N4KQ69_9PEZI</name>
<keyword evidence="7" id="KW-0539">Nucleus</keyword>
<dbReference type="OrthoDB" id="273123at2759"/>
<evidence type="ECO:0000256" key="2">
    <source>
        <dbReference type="ARBA" id="ARBA00009679"/>
    </source>
</evidence>
<dbReference type="GO" id="GO:0006270">
    <property type="term" value="P:DNA replication initiation"/>
    <property type="evidence" value="ECO:0007669"/>
    <property type="project" value="InterPro"/>
</dbReference>
<evidence type="ECO:0000259" key="9">
    <source>
        <dbReference type="Pfam" id="PF09329"/>
    </source>
</evidence>
<feature type="domain" description="MCM10 OB-fold" evidence="10">
    <location>
        <begin position="252"/>
        <end position="386"/>
    </location>
</feature>